<dbReference type="NCBIfam" id="TIGR01549">
    <property type="entry name" value="HAD-SF-IA-v1"/>
    <property type="match status" value="1"/>
</dbReference>
<dbReference type="SFLD" id="SFLDG01129">
    <property type="entry name" value="C1.5:_HAD__Beta-PGM__Phosphata"/>
    <property type="match status" value="1"/>
</dbReference>
<gene>
    <name evidence="3" type="ORF">AM506_16825</name>
</gene>
<dbReference type="PANTHER" id="PTHR43434:SF25">
    <property type="entry name" value="PHOSPHOGLYCOLATE PHOSPHATASE"/>
    <property type="match status" value="1"/>
</dbReference>
<dbReference type="GO" id="GO:0008967">
    <property type="term" value="F:phosphoglycolate phosphatase activity"/>
    <property type="evidence" value="ECO:0007669"/>
    <property type="project" value="TreeGrafter"/>
</dbReference>
<dbReference type="AlphaFoldDB" id="A0A0P6WC72"/>
<dbReference type="InterPro" id="IPR006439">
    <property type="entry name" value="HAD-SF_hydro_IA"/>
</dbReference>
<dbReference type="SFLD" id="SFLDG01135">
    <property type="entry name" value="C1.5.6:_HAD__Beta-PGM__Phospha"/>
    <property type="match status" value="1"/>
</dbReference>
<dbReference type="InterPro" id="IPR036412">
    <property type="entry name" value="HAD-like_sf"/>
</dbReference>
<evidence type="ECO:0000256" key="1">
    <source>
        <dbReference type="ARBA" id="ARBA00022801"/>
    </source>
</evidence>
<dbReference type="InterPro" id="IPR023214">
    <property type="entry name" value="HAD_sf"/>
</dbReference>
<keyword evidence="1" id="KW-0378">Hydrolase</keyword>
<dbReference type="SUPFAM" id="SSF56784">
    <property type="entry name" value="HAD-like"/>
    <property type="match status" value="1"/>
</dbReference>
<dbReference type="InterPro" id="IPR050155">
    <property type="entry name" value="HAD-like_hydrolase_sf"/>
</dbReference>
<dbReference type="SFLD" id="SFLDS00003">
    <property type="entry name" value="Haloacid_Dehalogenase"/>
    <property type="match status" value="1"/>
</dbReference>
<dbReference type="GO" id="GO:0006281">
    <property type="term" value="P:DNA repair"/>
    <property type="evidence" value="ECO:0007669"/>
    <property type="project" value="TreeGrafter"/>
</dbReference>
<organism evidence="3 4">
    <name type="scientific">Rossellomorea vietnamensis</name>
    <dbReference type="NCBI Taxonomy" id="218284"/>
    <lineage>
        <taxon>Bacteria</taxon>
        <taxon>Bacillati</taxon>
        <taxon>Bacillota</taxon>
        <taxon>Bacilli</taxon>
        <taxon>Bacillales</taxon>
        <taxon>Bacillaceae</taxon>
        <taxon>Rossellomorea</taxon>
    </lineage>
</organism>
<protein>
    <submittedName>
        <fullName evidence="3">Phosphoglycolate phosphatase</fullName>
    </submittedName>
</protein>
<name>A0A0P6WC72_9BACI</name>
<dbReference type="PATRIC" id="fig|218284.4.peg.1576"/>
<keyword evidence="2" id="KW-0460">Magnesium</keyword>
<dbReference type="InterPro" id="IPR041492">
    <property type="entry name" value="HAD_2"/>
</dbReference>
<dbReference type="Pfam" id="PF13419">
    <property type="entry name" value="HAD_2"/>
    <property type="match status" value="1"/>
</dbReference>
<evidence type="ECO:0000313" key="3">
    <source>
        <dbReference type="EMBL" id="KPL58511.1"/>
    </source>
</evidence>
<dbReference type="Proteomes" id="UP000050398">
    <property type="component" value="Unassembled WGS sequence"/>
</dbReference>
<dbReference type="Gene3D" id="1.10.150.240">
    <property type="entry name" value="Putative phosphatase, domain 2"/>
    <property type="match status" value="1"/>
</dbReference>
<reference evidence="3 4" key="1">
    <citation type="submission" date="2015-08" db="EMBL/GenBank/DDBJ databases">
        <title>Draft Genome Sequence of Bacillus vietnamensis UCD-SED5.</title>
        <authorList>
            <person name="Lee R.D."/>
            <person name="Jospin G."/>
            <person name="Lang J.M."/>
            <person name="Coil D.A."/>
            <person name="Eisen J.A."/>
        </authorList>
    </citation>
    <scope>NUCLEOTIDE SEQUENCE [LARGE SCALE GENOMIC DNA]</scope>
    <source>
        <strain evidence="3 4">UCD-SED5</strain>
    </source>
</reference>
<dbReference type="OrthoDB" id="9807630at2"/>
<proteinExistence type="predicted"/>
<dbReference type="eggNOG" id="COG0546">
    <property type="taxonomic scope" value="Bacteria"/>
</dbReference>
<comment type="caution">
    <text evidence="3">The sequence shown here is derived from an EMBL/GenBank/DDBJ whole genome shotgun (WGS) entry which is preliminary data.</text>
</comment>
<evidence type="ECO:0000256" key="2">
    <source>
        <dbReference type="ARBA" id="ARBA00022842"/>
    </source>
</evidence>
<sequence>MYKHIIWDFDGTLFDTYPVMAGSFKETLEMDGIDEPLEDIMKKMKVSVTYALNHYGEKYGIGDEFITAYDTRRKEVEFDLSKPFEGIAEICKFIHETGRKNYLYTHRGQSSITMLESFGLTGYFSDFITSEHGFERKPSPNAIQHLIRTHDIDPSEAIMIGDRDLDLESGKNAGISSCYFADERVENPHADYVVTSVEELYKII</sequence>
<dbReference type="RefSeq" id="WP_060673634.1">
    <property type="nucleotide sequence ID" value="NZ_LIXZ01000015.1"/>
</dbReference>
<evidence type="ECO:0000313" key="4">
    <source>
        <dbReference type="Proteomes" id="UP000050398"/>
    </source>
</evidence>
<dbReference type="InterPro" id="IPR023198">
    <property type="entry name" value="PGP-like_dom2"/>
</dbReference>
<dbReference type="EMBL" id="LIXZ01000015">
    <property type="protein sequence ID" value="KPL58511.1"/>
    <property type="molecule type" value="Genomic_DNA"/>
</dbReference>
<dbReference type="PANTHER" id="PTHR43434">
    <property type="entry name" value="PHOSPHOGLYCOLATE PHOSPHATASE"/>
    <property type="match status" value="1"/>
</dbReference>
<dbReference type="Gene3D" id="3.40.50.1000">
    <property type="entry name" value="HAD superfamily/HAD-like"/>
    <property type="match status" value="1"/>
</dbReference>
<accession>A0A0P6WC72</accession>
<dbReference type="GO" id="GO:0005829">
    <property type="term" value="C:cytosol"/>
    <property type="evidence" value="ECO:0007669"/>
    <property type="project" value="TreeGrafter"/>
</dbReference>